<dbReference type="PANTHER" id="PTHR46457:SF1">
    <property type="entry name" value="DNA REPAIR PROTEIN RAD51 HOMOLOG 4"/>
    <property type="match status" value="1"/>
</dbReference>
<name>M5G3K4_DACPD</name>
<evidence type="ECO:0000313" key="3">
    <source>
        <dbReference type="EMBL" id="EJU04811.1"/>
    </source>
</evidence>
<accession>M5G3K4</accession>
<dbReference type="GO" id="GO:0005657">
    <property type="term" value="C:replication fork"/>
    <property type="evidence" value="ECO:0007669"/>
    <property type="project" value="TreeGrafter"/>
</dbReference>
<evidence type="ECO:0000256" key="1">
    <source>
        <dbReference type="ARBA" id="ARBA00004123"/>
    </source>
</evidence>
<evidence type="ECO:0000313" key="4">
    <source>
        <dbReference type="Proteomes" id="UP000030653"/>
    </source>
</evidence>
<dbReference type="OMA" id="RREDNEF"/>
<dbReference type="Proteomes" id="UP000030653">
    <property type="component" value="Unassembled WGS sequence"/>
</dbReference>
<dbReference type="GO" id="GO:0000723">
    <property type="term" value="P:telomere maintenance"/>
    <property type="evidence" value="ECO:0007669"/>
    <property type="project" value="TreeGrafter"/>
</dbReference>
<dbReference type="GO" id="GO:0000400">
    <property type="term" value="F:four-way junction DNA binding"/>
    <property type="evidence" value="ECO:0007669"/>
    <property type="project" value="TreeGrafter"/>
</dbReference>
<sequence length="241" mass="26068">MRLRAALISLSKQGHDYSPCADALEEAGLKTSDDLLFTTSTSEQYARLPGGTLSFPEFAALKEDVSKFVAPHPLTGEEAYLLAMGTEAQRYEGLCGVPELDALLGGFGQYGVLEFSGGRESCKTLLAFHIVLRYLSSERKGKALWIDTSNSFNVQRALAVTRLLPGLGVGDALDRLAYSTCFDVDPALGVLDDIRQSIDLRGERVDTTTPRFIVIDAITPLLSKEISSVSSQGPPPRLPVE</sequence>
<dbReference type="GO" id="GO:0042148">
    <property type="term" value="P:DNA strand invasion"/>
    <property type="evidence" value="ECO:0007669"/>
    <property type="project" value="TreeGrafter"/>
</dbReference>
<dbReference type="GO" id="GO:0008094">
    <property type="term" value="F:ATP-dependent activity, acting on DNA"/>
    <property type="evidence" value="ECO:0007669"/>
    <property type="project" value="TreeGrafter"/>
</dbReference>
<dbReference type="EMBL" id="JH795857">
    <property type="protein sequence ID" value="EJU04811.1"/>
    <property type="molecule type" value="Genomic_DNA"/>
</dbReference>
<dbReference type="RefSeq" id="XP_040631705.1">
    <property type="nucleotide sequence ID" value="XM_040774763.1"/>
</dbReference>
<dbReference type="InterPro" id="IPR027417">
    <property type="entry name" value="P-loop_NTPase"/>
</dbReference>
<dbReference type="GO" id="GO:0000724">
    <property type="term" value="P:double-strand break repair via homologous recombination"/>
    <property type="evidence" value="ECO:0007669"/>
    <property type="project" value="TreeGrafter"/>
</dbReference>
<protein>
    <recommendedName>
        <fullName evidence="5">RecA family profile 1 domain-containing protein</fullName>
    </recommendedName>
</protein>
<keyword evidence="2" id="KW-0539">Nucleus</keyword>
<evidence type="ECO:0008006" key="5">
    <source>
        <dbReference type="Google" id="ProtNLM"/>
    </source>
</evidence>
<dbReference type="OrthoDB" id="336321at2759"/>
<dbReference type="STRING" id="1858805.M5G3K4"/>
<evidence type="ECO:0000256" key="2">
    <source>
        <dbReference type="ARBA" id="ARBA00023242"/>
    </source>
</evidence>
<dbReference type="HOGENOM" id="CLU_048777_0_0_1"/>
<dbReference type="InterPro" id="IPR051988">
    <property type="entry name" value="HRR_RAD51_Paralog"/>
</dbReference>
<dbReference type="AlphaFoldDB" id="M5G3K4"/>
<comment type="subcellular location">
    <subcellularLocation>
        <location evidence="1">Nucleus</location>
    </subcellularLocation>
</comment>
<dbReference type="GeneID" id="63689825"/>
<dbReference type="GO" id="GO:0033063">
    <property type="term" value="C:Rad51B-Rad51C-Rad51D-XRCC2 complex"/>
    <property type="evidence" value="ECO:0007669"/>
    <property type="project" value="TreeGrafter"/>
</dbReference>
<proteinExistence type="predicted"/>
<dbReference type="GO" id="GO:0005815">
    <property type="term" value="C:microtubule organizing center"/>
    <property type="evidence" value="ECO:0007669"/>
    <property type="project" value="TreeGrafter"/>
</dbReference>
<dbReference type="GO" id="GO:0007131">
    <property type="term" value="P:reciprocal meiotic recombination"/>
    <property type="evidence" value="ECO:0007669"/>
    <property type="project" value="TreeGrafter"/>
</dbReference>
<reference evidence="3 4" key="1">
    <citation type="journal article" date="2012" name="Science">
        <title>The Paleozoic origin of enzymatic lignin decomposition reconstructed from 31 fungal genomes.</title>
        <authorList>
            <person name="Floudas D."/>
            <person name="Binder M."/>
            <person name="Riley R."/>
            <person name="Barry K."/>
            <person name="Blanchette R.A."/>
            <person name="Henrissat B."/>
            <person name="Martinez A.T."/>
            <person name="Otillar R."/>
            <person name="Spatafora J.W."/>
            <person name="Yadav J.S."/>
            <person name="Aerts A."/>
            <person name="Benoit I."/>
            <person name="Boyd A."/>
            <person name="Carlson A."/>
            <person name="Copeland A."/>
            <person name="Coutinho P.M."/>
            <person name="de Vries R.P."/>
            <person name="Ferreira P."/>
            <person name="Findley K."/>
            <person name="Foster B."/>
            <person name="Gaskell J."/>
            <person name="Glotzer D."/>
            <person name="Gorecki P."/>
            <person name="Heitman J."/>
            <person name="Hesse C."/>
            <person name="Hori C."/>
            <person name="Igarashi K."/>
            <person name="Jurgens J.A."/>
            <person name="Kallen N."/>
            <person name="Kersten P."/>
            <person name="Kohler A."/>
            <person name="Kuees U."/>
            <person name="Kumar T.K.A."/>
            <person name="Kuo A."/>
            <person name="LaButti K."/>
            <person name="Larrondo L.F."/>
            <person name="Lindquist E."/>
            <person name="Ling A."/>
            <person name="Lombard V."/>
            <person name="Lucas S."/>
            <person name="Lundell T."/>
            <person name="Martin R."/>
            <person name="McLaughlin D.J."/>
            <person name="Morgenstern I."/>
            <person name="Morin E."/>
            <person name="Murat C."/>
            <person name="Nagy L.G."/>
            <person name="Nolan M."/>
            <person name="Ohm R.A."/>
            <person name="Patyshakuliyeva A."/>
            <person name="Rokas A."/>
            <person name="Ruiz-Duenas F.J."/>
            <person name="Sabat G."/>
            <person name="Salamov A."/>
            <person name="Samejima M."/>
            <person name="Schmutz J."/>
            <person name="Slot J.C."/>
            <person name="St John F."/>
            <person name="Stenlid J."/>
            <person name="Sun H."/>
            <person name="Sun S."/>
            <person name="Syed K."/>
            <person name="Tsang A."/>
            <person name="Wiebenga A."/>
            <person name="Young D."/>
            <person name="Pisabarro A."/>
            <person name="Eastwood D.C."/>
            <person name="Martin F."/>
            <person name="Cullen D."/>
            <person name="Grigoriev I.V."/>
            <person name="Hibbett D.S."/>
        </authorList>
    </citation>
    <scope>NUCLEOTIDE SEQUENCE [LARGE SCALE GENOMIC DNA]</scope>
    <source>
        <strain evidence="3 4">DJM-731 SS1</strain>
    </source>
</reference>
<gene>
    <name evidence="3" type="ORF">DACRYDRAFT_47534</name>
</gene>
<organism evidence="3 4">
    <name type="scientific">Dacryopinax primogenitus (strain DJM 731)</name>
    <name type="common">Brown rot fungus</name>
    <dbReference type="NCBI Taxonomy" id="1858805"/>
    <lineage>
        <taxon>Eukaryota</taxon>
        <taxon>Fungi</taxon>
        <taxon>Dikarya</taxon>
        <taxon>Basidiomycota</taxon>
        <taxon>Agaricomycotina</taxon>
        <taxon>Dacrymycetes</taxon>
        <taxon>Dacrymycetales</taxon>
        <taxon>Dacrymycetaceae</taxon>
        <taxon>Dacryopinax</taxon>
    </lineage>
</organism>
<dbReference type="PANTHER" id="PTHR46457">
    <property type="entry name" value="DNA REPAIR PROTEIN RAD51 HOMOLOG 4"/>
    <property type="match status" value="1"/>
</dbReference>
<dbReference type="Gene3D" id="3.40.50.300">
    <property type="entry name" value="P-loop containing nucleotide triphosphate hydrolases"/>
    <property type="match status" value="1"/>
</dbReference>
<dbReference type="SUPFAM" id="SSF52540">
    <property type="entry name" value="P-loop containing nucleoside triphosphate hydrolases"/>
    <property type="match status" value="1"/>
</dbReference>
<dbReference type="GO" id="GO:0003697">
    <property type="term" value="F:single-stranded DNA binding"/>
    <property type="evidence" value="ECO:0007669"/>
    <property type="project" value="TreeGrafter"/>
</dbReference>
<keyword evidence="4" id="KW-1185">Reference proteome</keyword>